<dbReference type="GO" id="GO:0000156">
    <property type="term" value="F:phosphorelay response regulator activity"/>
    <property type="evidence" value="ECO:0007669"/>
    <property type="project" value="InterPro"/>
</dbReference>
<dbReference type="InterPro" id="IPR000014">
    <property type="entry name" value="PAS"/>
</dbReference>
<keyword evidence="1" id="KW-0547">Nucleotide-binding</keyword>
<comment type="caution">
    <text evidence="7">The sequence shown here is derived from an EMBL/GenBank/DDBJ whole genome shotgun (WGS) entry which is preliminary data.</text>
</comment>
<keyword evidence="3" id="KW-0805">Transcription regulation</keyword>
<evidence type="ECO:0000256" key="2">
    <source>
        <dbReference type="ARBA" id="ARBA00022840"/>
    </source>
</evidence>
<feature type="domain" description="PAS" evidence="6">
    <location>
        <begin position="191"/>
        <end position="232"/>
    </location>
</feature>
<dbReference type="Pfam" id="PF25601">
    <property type="entry name" value="AAA_lid_14"/>
    <property type="match status" value="1"/>
</dbReference>
<dbReference type="PANTHER" id="PTHR32071">
    <property type="entry name" value="TRANSCRIPTIONAL REGULATORY PROTEIN"/>
    <property type="match status" value="1"/>
</dbReference>
<dbReference type="RefSeq" id="WP_108021629.1">
    <property type="nucleotide sequence ID" value="NZ_QBKR01000002.1"/>
</dbReference>
<sequence>MKVLGIAPYPGLKKLMLELGDQEPSIDLFVEVGDLEEGLERARQASKEGYDLIISRGGTARLIRESVSLPVIDIPISGYDMLRVLTLIRDYRGEAAIVGFPNIVEGAITIRDLLGLNIQSHTLQHSGEVQDLLFRLQEKGVQVVIGDVITVRAAEETGLNGILITSGKEAVLEAFRQAKQTYRVVRDHTRRSRLFRTVLEEDDRGILVADGEGEAQYANPRIRKWLGLETDSPEVVASTLFRREPRLRGAEGQQLVRLPGGPLLAVDIRVKDSIKIWVLRETTLSSDAGMDIRYRKLARFARITGHSRKIREAVKKGRKISRTVSPVWILGEAGTGKETFAQAIHSESGISGPFITLDFNRIDPKEAPSLLFGEKDRAGVLEAGKEGSVYFRNADRFPADLQKRLFRKWKSGKDLPRLMFSSTLPPGKEEGVFYFDPATSILSLPPLKERMEDLEDLCRLFLAELNTKYGKQIVGLEPALLREFREISWPGNIAQLQSVLESLVRRLEGPYLPLREGKEEWERSRSQVRNVAEDNGWLDGTLEEIEQRIIRQVLKEEGNNQTRAAKRLGINRTTLWRKLNR</sequence>
<dbReference type="InterPro" id="IPR002078">
    <property type="entry name" value="Sigma_54_int"/>
</dbReference>
<dbReference type="Gene3D" id="3.40.50.2300">
    <property type="match status" value="1"/>
</dbReference>
<evidence type="ECO:0000313" key="7">
    <source>
        <dbReference type="EMBL" id="PTX64558.1"/>
    </source>
</evidence>
<evidence type="ECO:0000259" key="5">
    <source>
        <dbReference type="PROSITE" id="PS50045"/>
    </source>
</evidence>
<dbReference type="PRINTS" id="PR01590">
    <property type="entry name" value="HTHFIS"/>
</dbReference>
<dbReference type="Gene3D" id="3.40.50.300">
    <property type="entry name" value="P-loop containing nucleotide triphosphate hydrolases"/>
    <property type="match status" value="1"/>
</dbReference>
<dbReference type="SUPFAM" id="SSF52540">
    <property type="entry name" value="P-loop containing nucleoside triphosphate hydrolases"/>
    <property type="match status" value="1"/>
</dbReference>
<dbReference type="InterPro" id="IPR010524">
    <property type="entry name" value="Sig_transdc_resp-reg_PrpR_N"/>
</dbReference>
<dbReference type="PROSITE" id="PS50045">
    <property type="entry name" value="SIGMA54_INTERACT_4"/>
    <property type="match status" value="1"/>
</dbReference>
<dbReference type="GO" id="GO:0006355">
    <property type="term" value="P:regulation of DNA-templated transcription"/>
    <property type="evidence" value="ECO:0007669"/>
    <property type="project" value="InterPro"/>
</dbReference>
<dbReference type="InterPro" id="IPR027417">
    <property type="entry name" value="P-loop_NTPase"/>
</dbReference>
<gene>
    <name evidence="7" type="ORF">C8P63_10251</name>
</gene>
<reference evidence="7 8" key="1">
    <citation type="submission" date="2018-04" db="EMBL/GenBank/DDBJ databases">
        <title>Genomic Encyclopedia of Archaeal and Bacterial Type Strains, Phase II (KMG-II): from individual species to whole genera.</title>
        <authorList>
            <person name="Goeker M."/>
        </authorList>
    </citation>
    <scope>NUCLEOTIDE SEQUENCE [LARGE SCALE GENOMIC DNA]</scope>
    <source>
        <strain evidence="7 8">DSM 45787</strain>
    </source>
</reference>
<dbReference type="PROSITE" id="PS50112">
    <property type="entry name" value="PAS"/>
    <property type="match status" value="1"/>
</dbReference>
<name>A0A2T6C8B7_9BACL</name>
<dbReference type="Gene3D" id="1.10.10.60">
    <property type="entry name" value="Homeodomain-like"/>
    <property type="match status" value="1"/>
</dbReference>
<organism evidence="7 8">
    <name type="scientific">Melghirimyces profundicolus</name>
    <dbReference type="NCBI Taxonomy" id="1242148"/>
    <lineage>
        <taxon>Bacteria</taxon>
        <taxon>Bacillati</taxon>
        <taxon>Bacillota</taxon>
        <taxon>Bacilli</taxon>
        <taxon>Bacillales</taxon>
        <taxon>Thermoactinomycetaceae</taxon>
        <taxon>Melghirimyces</taxon>
    </lineage>
</organism>
<dbReference type="InterPro" id="IPR058031">
    <property type="entry name" value="AAA_lid_NorR"/>
</dbReference>
<keyword evidence="4" id="KW-0804">Transcription</keyword>
<feature type="domain" description="Sigma-54 factor interaction" evidence="5">
    <location>
        <begin position="303"/>
        <end position="505"/>
    </location>
</feature>
<evidence type="ECO:0000256" key="3">
    <source>
        <dbReference type="ARBA" id="ARBA00023015"/>
    </source>
</evidence>
<dbReference type="Pfam" id="PF00158">
    <property type="entry name" value="Sigma54_activat"/>
    <property type="match status" value="1"/>
</dbReference>
<dbReference type="SUPFAM" id="SSF46689">
    <property type="entry name" value="Homeodomain-like"/>
    <property type="match status" value="1"/>
</dbReference>
<dbReference type="OrthoDB" id="9771372at2"/>
<dbReference type="AlphaFoldDB" id="A0A2T6C8B7"/>
<evidence type="ECO:0000313" key="8">
    <source>
        <dbReference type="Proteomes" id="UP000244240"/>
    </source>
</evidence>
<dbReference type="Gene3D" id="3.40.50.10660">
    <property type="entry name" value="PrpR receptor domain-like"/>
    <property type="match status" value="1"/>
</dbReference>
<dbReference type="GO" id="GO:0043565">
    <property type="term" value="F:sequence-specific DNA binding"/>
    <property type="evidence" value="ECO:0007669"/>
    <property type="project" value="InterPro"/>
</dbReference>
<dbReference type="Pfam" id="PF02954">
    <property type="entry name" value="HTH_8"/>
    <property type="match status" value="1"/>
</dbReference>
<dbReference type="Proteomes" id="UP000244240">
    <property type="component" value="Unassembled WGS sequence"/>
</dbReference>
<proteinExistence type="predicted"/>
<evidence type="ECO:0000256" key="4">
    <source>
        <dbReference type="ARBA" id="ARBA00023163"/>
    </source>
</evidence>
<dbReference type="InterPro" id="IPR002197">
    <property type="entry name" value="HTH_Fis"/>
</dbReference>
<dbReference type="InterPro" id="IPR009057">
    <property type="entry name" value="Homeodomain-like_sf"/>
</dbReference>
<dbReference type="GO" id="GO:0005524">
    <property type="term" value="F:ATP binding"/>
    <property type="evidence" value="ECO:0007669"/>
    <property type="project" value="UniProtKB-KW"/>
</dbReference>
<dbReference type="Gene3D" id="1.10.8.60">
    <property type="match status" value="1"/>
</dbReference>
<keyword evidence="8" id="KW-1185">Reference proteome</keyword>
<accession>A0A2T6C8B7</accession>
<evidence type="ECO:0000256" key="1">
    <source>
        <dbReference type="ARBA" id="ARBA00022741"/>
    </source>
</evidence>
<evidence type="ECO:0000259" key="6">
    <source>
        <dbReference type="PROSITE" id="PS50112"/>
    </source>
</evidence>
<protein>
    <submittedName>
        <fullName evidence="7">Transcriptional regulator with PAS, ATPase and Fis domain</fullName>
    </submittedName>
</protein>
<dbReference type="EMBL" id="QBKR01000002">
    <property type="protein sequence ID" value="PTX64558.1"/>
    <property type="molecule type" value="Genomic_DNA"/>
</dbReference>
<dbReference type="SUPFAM" id="SSF159800">
    <property type="entry name" value="PrpR receptor domain-like"/>
    <property type="match status" value="1"/>
</dbReference>
<dbReference type="Pfam" id="PF06506">
    <property type="entry name" value="PrpR_N"/>
    <property type="match status" value="1"/>
</dbReference>
<keyword evidence="2" id="KW-0067">ATP-binding</keyword>